<evidence type="ECO:0000256" key="7">
    <source>
        <dbReference type="RuleBase" id="RU003880"/>
    </source>
</evidence>
<dbReference type="NCBIfam" id="TIGR01292">
    <property type="entry name" value="TRX_reduct"/>
    <property type="match status" value="1"/>
</dbReference>
<dbReference type="InterPro" id="IPR036188">
    <property type="entry name" value="FAD/NAD-bd_sf"/>
</dbReference>
<keyword evidence="2 7" id="KW-0285">Flavoprotein</keyword>
<organism evidence="10 11">
    <name type="scientific">Jutongia hominis</name>
    <dbReference type="NCBI Taxonomy" id="2763664"/>
    <lineage>
        <taxon>Bacteria</taxon>
        <taxon>Bacillati</taxon>
        <taxon>Bacillota</taxon>
        <taxon>Clostridia</taxon>
        <taxon>Lachnospirales</taxon>
        <taxon>Lachnospiraceae</taxon>
        <taxon>Jutongia</taxon>
    </lineage>
</organism>
<dbReference type="PRINTS" id="PR00368">
    <property type="entry name" value="FADPNR"/>
</dbReference>
<dbReference type="Gene3D" id="3.50.50.60">
    <property type="entry name" value="FAD/NAD(P)-binding domain"/>
    <property type="match status" value="2"/>
</dbReference>
<name>A0ABR7MU92_9FIRM</name>
<protein>
    <recommendedName>
        <fullName evidence="7">Thioredoxin reductase</fullName>
        <ecNumber evidence="7">1.8.1.9</ecNumber>
    </recommendedName>
</protein>
<dbReference type="RefSeq" id="WP_249304453.1">
    <property type="nucleotide sequence ID" value="NZ_JACRSW010000027.1"/>
</dbReference>
<dbReference type="EC" id="1.8.1.9" evidence="7"/>
<dbReference type="SUPFAM" id="SSF51905">
    <property type="entry name" value="FAD/NAD(P)-binding domain"/>
    <property type="match status" value="1"/>
</dbReference>
<comment type="subunit">
    <text evidence="7">Homodimer.</text>
</comment>
<comment type="cofactor">
    <cofactor evidence="8">
        <name>FAD</name>
        <dbReference type="ChEBI" id="CHEBI:57692"/>
    </cofactor>
    <text evidence="8">Binds 1 FAD per subunit.</text>
</comment>
<comment type="catalytic activity">
    <reaction evidence="7">
        <text>[thioredoxin]-dithiol + NADP(+) = [thioredoxin]-disulfide + NADPH + H(+)</text>
        <dbReference type="Rhea" id="RHEA:20345"/>
        <dbReference type="Rhea" id="RHEA-COMP:10698"/>
        <dbReference type="Rhea" id="RHEA-COMP:10700"/>
        <dbReference type="ChEBI" id="CHEBI:15378"/>
        <dbReference type="ChEBI" id="CHEBI:29950"/>
        <dbReference type="ChEBI" id="CHEBI:50058"/>
        <dbReference type="ChEBI" id="CHEBI:57783"/>
        <dbReference type="ChEBI" id="CHEBI:58349"/>
        <dbReference type="EC" id="1.8.1.9"/>
    </reaction>
</comment>
<comment type="caution">
    <text evidence="10">The sequence shown here is derived from an EMBL/GenBank/DDBJ whole genome shotgun (WGS) entry which is preliminary data.</text>
</comment>
<dbReference type="InterPro" id="IPR050097">
    <property type="entry name" value="Ferredoxin-NADP_redctase_2"/>
</dbReference>
<gene>
    <name evidence="10" type="primary">trxB</name>
    <name evidence="10" type="ORF">H8700_06545</name>
</gene>
<evidence type="ECO:0000313" key="11">
    <source>
        <dbReference type="Proteomes" id="UP000637513"/>
    </source>
</evidence>
<evidence type="ECO:0000256" key="6">
    <source>
        <dbReference type="ARBA" id="ARBA00023284"/>
    </source>
</evidence>
<keyword evidence="6 7" id="KW-0676">Redox-active center</keyword>
<sequence length="306" mass="32955">MEKKDLVIIGSGPAGLSAAVYAQRAMLDQVVIEKEMFSGGQIVTTDRIDNYLGLYGENGYDLSVKFREHADALGVPFLEDAVKKIENHGTTKEVVLENGDVIEAKAVLLATGAHHKMLQAEGEKELTGAGVSYCATCDGAFFKDQTVAVVGGGDVALEDALYLSNICKNVYLIHRRDGLRGAKVLQNKVLEKENITFMPFYEVTKICGQNKVEAVELKQNQTGETKTIELSGVFIAIGMEPQSSLVKDLVKEDPAGYVEAGEDCRTSADGIYVAGDVRSKSLRQVVTAVADGAVAIASIEQDFARE</sequence>
<dbReference type="PANTHER" id="PTHR48105">
    <property type="entry name" value="THIOREDOXIN REDUCTASE 1-RELATED-RELATED"/>
    <property type="match status" value="1"/>
</dbReference>
<evidence type="ECO:0000256" key="2">
    <source>
        <dbReference type="ARBA" id="ARBA00022630"/>
    </source>
</evidence>
<comment type="similarity">
    <text evidence="1 7">Belongs to the class-II pyridine nucleotide-disulfide oxidoreductase family.</text>
</comment>
<dbReference type="GO" id="GO:0004791">
    <property type="term" value="F:thioredoxin-disulfide reductase (NADPH) activity"/>
    <property type="evidence" value="ECO:0007669"/>
    <property type="project" value="UniProtKB-EC"/>
</dbReference>
<evidence type="ECO:0000256" key="1">
    <source>
        <dbReference type="ARBA" id="ARBA00009333"/>
    </source>
</evidence>
<reference evidence="10 11" key="1">
    <citation type="submission" date="2020-08" db="EMBL/GenBank/DDBJ databases">
        <title>Genome public.</title>
        <authorList>
            <person name="Liu C."/>
            <person name="Sun Q."/>
        </authorList>
    </citation>
    <scope>NUCLEOTIDE SEQUENCE [LARGE SCALE GENOMIC DNA]</scope>
    <source>
        <strain evidence="10 11">BX3</strain>
    </source>
</reference>
<dbReference type="EMBL" id="JACRSW010000027">
    <property type="protein sequence ID" value="MBC8557361.1"/>
    <property type="molecule type" value="Genomic_DNA"/>
</dbReference>
<keyword evidence="8" id="KW-0521">NADP</keyword>
<evidence type="ECO:0000313" key="10">
    <source>
        <dbReference type="EMBL" id="MBC8557361.1"/>
    </source>
</evidence>
<dbReference type="InterPro" id="IPR008255">
    <property type="entry name" value="Pyr_nucl-diS_OxRdtase_2_AS"/>
</dbReference>
<evidence type="ECO:0000259" key="9">
    <source>
        <dbReference type="Pfam" id="PF07992"/>
    </source>
</evidence>
<accession>A0ABR7MU92</accession>
<dbReference type="InterPro" id="IPR023753">
    <property type="entry name" value="FAD/NAD-binding_dom"/>
</dbReference>
<evidence type="ECO:0000256" key="3">
    <source>
        <dbReference type="ARBA" id="ARBA00022827"/>
    </source>
</evidence>
<dbReference type="Proteomes" id="UP000637513">
    <property type="component" value="Unassembled WGS sequence"/>
</dbReference>
<evidence type="ECO:0000256" key="8">
    <source>
        <dbReference type="RuleBase" id="RU003881"/>
    </source>
</evidence>
<dbReference type="PRINTS" id="PR00469">
    <property type="entry name" value="PNDRDTASEII"/>
</dbReference>
<evidence type="ECO:0000256" key="5">
    <source>
        <dbReference type="ARBA" id="ARBA00023157"/>
    </source>
</evidence>
<keyword evidence="4 7" id="KW-0560">Oxidoreductase</keyword>
<proteinExistence type="inferred from homology"/>
<dbReference type="InterPro" id="IPR005982">
    <property type="entry name" value="Thioredox_Rdtase"/>
</dbReference>
<keyword evidence="11" id="KW-1185">Reference proteome</keyword>
<dbReference type="PROSITE" id="PS00573">
    <property type="entry name" value="PYRIDINE_REDOX_2"/>
    <property type="match status" value="1"/>
</dbReference>
<keyword evidence="5" id="KW-1015">Disulfide bond</keyword>
<evidence type="ECO:0000256" key="4">
    <source>
        <dbReference type="ARBA" id="ARBA00023002"/>
    </source>
</evidence>
<dbReference type="Pfam" id="PF07992">
    <property type="entry name" value="Pyr_redox_2"/>
    <property type="match status" value="1"/>
</dbReference>
<feature type="domain" description="FAD/NAD(P)-binding" evidence="9">
    <location>
        <begin position="4"/>
        <end position="292"/>
    </location>
</feature>
<keyword evidence="3 7" id="KW-0274">FAD</keyword>